<protein>
    <submittedName>
        <fullName evidence="1">Uncharacterized protein</fullName>
    </submittedName>
</protein>
<accession>A0A2S4KP63</accession>
<reference evidence="1 2" key="1">
    <citation type="submission" date="2018-01" db="EMBL/GenBank/DDBJ databases">
        <title>Harnessing the power of phylogenomics to disentangle the directionality and signatures of interkingdom host jumping in the parasitic fungal genus Tolypocladium.</title>
        <authorList>
            <person name="Quandt C.A."/>
            <person name="Patterson W."/>
            <person name="Spatafora J.W."/>
        </authorList>
    </citation>
    <scope>NUCLEOTIDE SEQUENCE [LARGE SCALE GENOMIC DNA]</scope>
    <source>
        <strain evidence="1 2">NRBC 100945</strain>
    </source>
</reference>
<organism evidence="1 2">
    <name type="scientific">Tolypocladium paradoxum</name>
    <dbReference type="NCBI Taxonomy" id="94208"/>
    <lineage>
        <taxon>Eukaryota</taxon>
        <taxon>Fungi</taxon>
        <taxon>Dikarya</taxon>
        <taxon>Ascomycota</taxon>
        <taxon>Pezizomycotina</taxon>
        <taxon>Sordariomycetes</taxon>
        <taxon>Hypocreomycetidae</taxon>
        <taxon>Hypocreales</taxon>
        <taxon>Ophiocordycipitaceae</taxon>
        <taxon>Tolypocladium</taxon>
    </lineage>
</organism>
<gene>
    <name evidence="1" type="ORF">TPAR_07791</name>
</gene>
<keyword evidence="2" id="KW-1185">Reference proteome</keyword>
<evidence type="ECO:0000313" key="1">
    <source>
        <dbReference type="EMBL" id="POR31985.1"/>
    </source>
</evidence>
<dbReference type="EMBL" id="PKSG01000929">
    <property type="protein sequence ID" value="POR31985.1"/>
    <property type="molecule type" value="Genomic_DNA"/>
</dbReference>
<dbReference type="AlphaFoldDB" id="A0A2S4KP63"/>
<dbReference type="Proteomes" id="UP000237481">
    <property type="component" value="Unassembled WGS sequence"/>
</dbReference>
<proteinExistence type="predicted"/>
<comment type="caution">
    <text evidence="1">The sequence shown here is derived from an EMBL/GenBank/DDBJ whole genome shotgun (WGS) entry which is preliminary data.</text>
</comment>
<sequence length="217" mass="23849">MRVDGRDGRDVHLGGEDELVVDDVVGRVARIQGAGGMQLDCEVRPQVDVLARTLVLGRLVIVSRADALANNVPVHAAAVELHLLHLHDIQKLLPNLLGSAEGLGVEEMLDAPSIRVSVCFPGRVHLKVRQVVRLVHPKLFSLSIGLILSFLWSVEDVRNRQHRHDGNHLLAAPILLRRNQKLGQRRIHGEGAHLASQLCQLAKVVQCAESPQVKHGR</sequence>
<name>A0A2S4KP63_9HYPO</name>
<evidence type="ECO:0000313" key="2">
    <source>
        <dbReference type="Proteomes" id="UP000237481"/>
    </source>
</evidence>